<keyword evidence="2" id="KW-1185">Reference proteome</keyword>
<evidence type="ECO:0000313" key="2">
    <source>
        <dbReference type="Proteomes" id="UP001497522"/>
    </source>
</evidence>
<sequence length="109" mass="12208">MERKLEREIFFESVGQAMKVAKKEWQGTEYKRERIGGGLREGDFKGSTEMVRVVETGRTSSVVVLDNGGEFCKAGLTRGSTGAYNSDAQFPGTRRNSLTNFENVMRFAE</sequence>
<protein>
    <submittedName>
        <fullName evidence="1">Uncharacterized protein</fullName>
    </submittedName>
</protein>
<reference evidence="1 2" key="1">
    <citation type="submission" date="2024-03" db="EMBL/GenBank/DDBJ databases">
        <authorList>
            <consortium name="ELIXIR-Norway"/>
            <consortium name="Elixir Norway"/>
        </authorList>
    </citation>
    <scope>NUCLEOTIDE SEQUENCE [LARGE SCALE GENOMIC DNA]</scope>
</reference>
<evidence type="ECO:0000313" key="1">
    <source>
        <dbReference type="EMBL" id="CAK9857131.1"/>
    </source>
</evidence>
<organism evidence="1 2">
    <name type="scientific">Sphagnum jensenii</name>
    <dbReference type="NCBI Taxonomy" id="128206"/>
    <lineage>
        <taxon>Eukaryota</taxon>
        <taxon>Viridiplantae</taxon>
        <taxon>Streptophyta</taxon>
        <taxon>Embryophyta</taxon>
        <taxon>Bryophyta</taxon>
        <taxon>Sphagnophytina</taxon>
        <taxon>Sphagnopsida</taxon>
        <taxon>Sphagnales</taxon>
        <taxon>Sphagnaceae</taxon>
        <taxon>Sphagnum</taxon>
    </lineage>
</organism>
<proteinExistence type="predicted"/>
<dbReference type="EMBL" id="OZ023702">
    <property type="protein sequence ID" value="CAK9857131.1"/>
    <property type="molecule type" value="Genomic_DNA"/>
</dbReference>
<accession>A0ABP1A4U1</accession>
<dbReference type="Proteomes" id="UP001497522">
    <property type="component" value="Chromosome 1"/>
</dbReference>
<gene>
    <name evidence="1" type="ORF">CSSPJE1EN2_LOCUS126</name>
</gene>
<name>A0ABP1A4U1_9BRYO</name>